<organism evidence="3">
    <name type="scientific">Candidatus Heimdallarchaeum endolithica</name>
    <dbReference type="NCBI Taxonomy" id="2876572"/>
    <lineage>
        <taxon>Archaea</taxon>
        <taxon>Promethearchaeati</taxon>
        <taxon>Candidatus Heimdallarchaeota</taxon>
        <taxon>Candidatus Heimdallarchaeia (ex Rinke et al. 2021) (nom. nud.)</taxon>
        <taxon>Candidatus Heimdallarchaeales</taxon>
        <taxon>Candidatus Heimdallarchaeaceae</taxon>
        <taxon>Candidatus Heimdallarchaeum</taxon>
    </lineage>
</organism>
<proteinExistence type="predicted"/>
<sequence length="165" mass="19190">MHNLKICIVGEAGVGKTELLRTLTTEVRKEEYGQNIASYSIEIKGEKYNLTLWDLPAQQRFTEIRKSYYIGSNVIFVVFDLTRRSSFIDVHKWIKEVAEALKFIPNIIFIGSKKDLEAFHEISEEEVASIANKFNIDYYFLSLKSKIEIEQVLEKIISNFEKEKS</sequence>
<keyword evidence="1" id="KW-0547">Nucleotide-binding</keyword>
<evidence type="ECO:0000313" key="3">
    <source>
        <dbReference type="EMBL" id="UJG43554.1"/>
    </source>
</evidence>
<dbReference type="Gene3D" id="3.40.50.300">
    <property type="entry name" value="P-loop containing nucleotide triphosphate hydrolases"/>
    <property type="match status" value="1"/>
</dbReference>
<evidence type="ECO:0000256" key="2">
    <source>
        <dbReference type="ARBA" id="ARBA00023134"/>
    </source>
</evidence>
<accession>A0A9Y1BQW4</accession>
<dbReference type="GO" id="GO:0003924">
    <property type="term" value="F:GTPase activity"/>
    <property type="evidence" value="ECO:0007669"/>
    <property type="project" value="InterPro"/>
</dbReference>
<dbReference type="Proteomes" id="UP001200513">
    <property type="component" value="Chromosome"/>
</dbReference>
<dbReference type="CDD" id="cd00154">
    <property type="entry name" value="Rab"/>
    <property type="match status" value="1"/>
</dbReference>
<dbReference type="SMART" id="SM00175">
    <property type="entry name" value="RAB"/>
    <property type="match status" value="1"/>
</dbReference>
<dbReference type="SUPFAM" id="SSF52540">
    <property type="entry name" value="P-loop containing nucleoside triphosphate hydrolases"/>
    <property type="match status" value="1"/>
</dbReference>
<dbReference type="Pfam" id="PF00071">
    <property type="entry name" value="Ras"/>
    <property type="match status" value="1"/>
</dbReference>
<protein>
    <submittedName>
        <fullName evidence="3">GTP-binding protein</fullName>
    </submittedName>
</protein>
<dbReference type="InterPro" id="IPR001806">
    <property type="entry name" value="Small_GTPase"/>
</dbReference>
<dbReference type="PROSITE" id="PS51419">
    <property type="entry name" value="RAB"/>
    <property type="match status" value="1"/>
</dbReference>
<dbReference type="SMART" id="SM00174">
    <property type="entry name" value="RHO"/>
    <property type="match status" value="1"/>
</dbReference>
<dbReference type="GO" id="GO:0005525">
    <property type="term" value="F:GTP binding"/>
    <property type="evidence" value="ECO:0007669"/>
    <property type="project" value="UniProtKB-KW"/>
</dbReference>
<dbReference type="InterPro" id="IPR027417">
    <property type="entry name" value="P-loop_NTPase"/>
</dbReference>
<dbReference type="EMBL" id="CP084167">
    <property type="protein sequence ID" value="UJG43554.1"/>
    <property type="molecule type" value="Genomic_DNA"/>
</dbReference>
<dbReference type="PROSITE" id="PS51421">
    <property type="entry name" value="RAS"/>
    <property type="match status" value="1"/>
</dbReference>
<reference evidence="3" key="1">
    <citation type="journal article" date="2022" name="Nat. Microbiol.">
        <title>Unique mobile elements and scalable gene flow at the prokaryote-eukaryote boundary revealed by circularized Asgard archaea genomes.</title>
        <authorList>
            <person name="Wu F."/>
            <person name="Speth D.R."/>
            <person name="Philosof A."/>
            <person name="Cremiere A."/>
            <person name="Narayanan A."/>
            <person name="Barco R.A."/>
            <person name="Connon S.A."/>
            <person name="Amend J.P."/>
            <person name="Antoshechkin I.A."/>
            <person name="Orphan V.J."/>
        </authorList>
    </citation>
    <scope>NUCLEOTIDE SEQUENCE</scope>
    <source>
        <strain evidence="3">PR6</strain>
    </source>
</reference>
<dbReference type="NCBIfam" id="TIGR00231">
    <property type="entry name" value="small_GTP"/>
    <property type="match status" value="1"/>
</dbReference>
<dbReference type="InterPro" id="IPR050227">
    <property type="entry name" value="Rab"/>
</dbReference>
<name>A0A9Y1BQW4_9ARCH</name>
<gene>
    <name evidence="3" type="ORF">K9W46_14445</name>
</gene>
<dbReference type="FunFam" id="3.40.50.300:FF:001447">
    <property type="entry name" value="Ras-related protein Rab-1B"/>
    <property type="match status" value="1"/>
</dbReference>
<dbReference type="SMART" id="SM00173">
    <property type="entry name" value="RAS"/>
    <property type="match status" value="1"/>
</dbReference>
<dbReference type="AlphaFoldDB" id="A0A9Y1BQW4"/>
<keyword evidence="2" id="KW-0342">GTP-binding</keyword>
<evidence type="ECO:0000256" key="1">
    <source>
        <dbReference type="ARBA" id="ARBA00022741"/>
    </source>
</evidence>
<dbReference type="PRINTS" id="PR00449">
    <property type="entry name" value="RASTRNSFRMNG"/>
</dbReference>
<dbReference type="InterPro" id="IPR005225">
    <property type="entry name" value="Small_GTP-bd"/>
</dbReference>
<dbReference type="PANTHER" id="PTHR47977">
    <property type="entry name" value="RAS-RELATED PROTEIN RAB"/>
    <property type="match status" value="1"/>
</dbReference>